<proteinExistence type="predicted"/>
<dbReference type="AlphaFoldDB" id="A0A7I7VNL7"/>
<evidence type="ECO:0000313" key="2">
    <source>
        <dbReference type="EMBL" id="BBZ06876.1"/>
    </source>
</evidence>
<gene>
    <name evidence="2" type="ORF">MDOR_10450</name>
</gene>
<evidence type="ECO:0000313" key="3">
    <source>
        <dbReference type="Proteomes" id="UP000467201"/>
    </source>
</evidence>
<dbReference type="SUPFAM" id="SSF46689">
    <property type="entry name" value="Homeodomain-like"/>
    <property type="match status" value="1"/>
</dbReference>
<reference evidence="2 3" key="1">
    <citation type="journal article" date="2019" name="Emerg. Microbes Infect.">
        <title>Comprehensive subspecies identification of 175 nontuberculous mycobacteria species based on 7547 genomic profiles.</title>
        <authorList>
            <person name="Matsumoto Y."/>
            <person name="Kinjo T."/>
            <person name="Motooka D."/>
            <person name="Nabeya D."/>
            <person name="Jung N."/>
            <person name="Uechi K."/>
            <person name="Horii T."/>
            <person name="Iida T."/>
            <person name="Fujita J."/>
            <person name="Nakamura S."/>
        </authorList>
    </citation>
    <scope>NUCLEOTIDE SEQUENCE [LARGE SCALE GENOMIC DNA]</scope>
    <source>
        <strain evidence="2 3">JCM 12405</strain>
    </source>
</reference>
<dbReference type="Proteomes" id="UP000467201">
    <property type="component" value="Chromosome"/>
</dbReference>
<dbReference type="EMBL" id="AP022605">
    <property type="protein sequence ID" value="BBZ06876.1"/>
    <property type="molecule type" value="Genomic_DNA"/>
</dbReference>
<name>A0A7I7VNL7_9MYCO</name>
<sequence>MTLSVTAAHAPNKTPDSAVRGEASLVALGRFSPSNESPDQDDSAHAKAKDRFDTPPRKRQRLTARLRADVVAAYVTGQTSRQVAETFDLGKSTVLGILKDAGVVRPQGLKY</sequence>
<dbReference type="KEGG" id="mdr:MDOR_10450"/>
<dbReference type="InterPro" id="IPR009057">
    <property type="entry name" value="Homeodomain-like_sf"/>
</dbReference>
<organism evidence="2 3">
    <name type="scientific">Mycolicibacterium doricum</name>
    <dbReference type="NCBI Taxonomy" id="126673"/>
    <lineage>
        <taxon>Bacteria</taxon>
        <taxon>Bacillati</taxon>
        <taxon>Actinomycetota</taxon>
        <taxon>Actinomycetes</taxon>
        <taxon>Mycobacteriales</taxon>
        <taxon>Mycobacteriaceae</taxon>
        <taxon>Mycolicibacterium</taxon>
    </lineage>
</organism>
<feature type="compositionally biased region" description="Basic and acidic residues" evidence="1">
    <location>
        <begin position="42"/>
        <end position="56"/>
    </location>
</feature>
<protein>
    <submittedName>
        <fullName evidence="2">Uncharacterized protein</fullName>
    </submittedName>
</protein>
<evidence type="ECO:0000256" key="1">
    <source>
        <dbReference type="SAM" id="MobiDB-lite"/>
    </source>
</evidence>
<accession>A0A7I7VNL7</accession>
<feature type="region of interest" description="Disordered" evidence="1">
    <location>
        <begin position="1"/>
        <end position="61"/>
    </location>
</feature>